<name>A0ACC0Y8D3_9ROSI</name>
<evidence type="ECO:0000313" key="2">
    <source>
        <dbReference type="Proteomes" id="UP001163603"/>
    </source>
</evidence>
<accession>A0ACC0Y8D3</accession>
<keyword evidence="2" id="KW-1185">Reference proteome</keyword>
<proteinExistence type="predicted"/>
<protein>
    <submittedName>
        <fullName evidence="1">Uncharacterized protein</fullName>
    </submittedName>
</protein>
<organism evidence="1 2">
    <name type="scientific">Pistacia integerrima</name>
    <dbReference type="NCBI Taxonomy" id="434235"/>
    <lineage>
        <taxon>Eukaryota</taxon>
        <taxon>Viridiplantae</taxon>
        <taxon>Streptophyta</taxon>
        <taxon>Embryophyta</taxon>
        <taxon>Tracheophyta</taxon>
        <taxon>Spermatophyta</taxon>
        <taxon>Magnoliopsida</taxon>
        <taxon>eudicotyledons</taxon>
        <taxon>Gunneridae</taxon>
        <taxon>Pentapetalae</taxon>
        <taxon>rosids</taxon>
        <taxon>malvids</taxon>
        <taxon>Sapindales</taxon>
        <taxon>Anacardiaceae</taxon>
        <taxon>Pistacia</taxon>
    </lineage>
</organism>
<sequence>MGVVILSCEEAMEMELETEKNKTKKDGSSEVFRWERFLPRMVRRVLLVEADDSTRHIICAFLGKCSYRESDSSAFDLEAAVSTTTDQVSGTFSVCDEFERLSGFCLLVALLVLTWSMLFLQNGGGADEKLEDSGKSTSEVHDEAEQESRSWIDLRVALGSGCVQWRRNHQLNSCLEDNVYVALMMNPGEFQFMMTSNPLFELLALCGMLMDYNWIEILKRKELFREAFAGFDPVVVAKMGEKEILEILSDKAIMLAESRVRCILDNANFIMKIVNEFQSFSSFMWDYVNYKPVINEYIYPRNVPLRTPKAEAISKDLLKRGSAAVKFVRALCTESALCISGL</sequence>
<evidence type="ECO:0000313" key="1">
    <source>
        <dbReference type="EMBL" id="KAJ0031545.1"/>
    </source>
</evidence>
<dbReference type="EMBL" id="CM047743">
    <property type="protein sequence ID" value="KAJ0031545.1"/>
    <property type="molecule type" value="Genomic_DNA"/>
</dbReference>
<comment type="caution">
    <text evidence="1">The sequence shown here is derived from an EMBL/GenBank/DDBJ whole genome shotgun (WGS) entry which is preliminary data.</text>
</comment>
<gene>
    <name evidence="1" type="ORF">Pint_14436</name>
</gene>
<dbReference type="Proteomes" id="UP001163603">
    <property type="component" value="Chromosome 8"/>
</dbReference>
<reference evidence="2" key="1">
    <citation type="journal article" date="2023" name="G3 (Bethesda)">
        <title>Genome assembly and association tests identify interacting loci associated with vigor, precocity, and sex in interspecific pistachio rootstocks.</title>
        <authorList>
            <person name="Palmer W."/>
            <person name="Jacygrad E."/>
            <person name="Sagayaradj S."/>
            <person name="Cavanaugh K."/>
            <person name="Han R."/>
            <person name="Bertier L."/>
            <person name="Beede B."/>
            <person name="Kafkas S."/>
            <person name="Golino D."/>
            <person name="Preece J."/>
            <person name="Michelmore R."/>
        </authorList>
    </citation>
    <scope>NUCLEOTIDE SEQUENCE [LARGE SCALE GENOMIC DNA]</scope>
</reference>